<name>A0AAV1K9V7_9NEOP</name>
<evidence type="ECO:0000256" key="3">
    <source>
        <dbReference type="ARBA" id="ARBA00022833"/>
    </source>
</evidence>
<evidence type="ECO:0000256" key="2">
    <source>
        <dbReference type="ARBA" id="ARBA00022771"/>
    </source>
</evidence>
<keyword evidence="3" id="KW-0862">Zinc</keyword>
<evidence type="ECO:0000259" key="4">
    <source>
        <dbReference type="Pfam" id="PF04500"/>
    </source>
</evidence>
<organism evidence="5 6">
    <name type="scientific">Parnassius mnemosyne</name>
    <name type="common">clouded apollo</name>
    <dbReference type="NCBI Taxonomy" id="213953"/>
    <lineage>
        <taxon>Eukaryota</taxon>
        <taxon>Metazoa</taxon>
        <taxon>Ecdysozoa</taxon>
        <taxon>Arthropoda</taxon>
        <taxon>Hexapoda</taxon>
        <taxon>Insecta</taxon>
        <taxon>Pterygota</taxon>
        <taxon>Neoptera</taxon>
        <taxon>Endopterygota</taxon>
        <taxon>Lepidoptera</taxon>
        <taxon>Glossata</taxon>
        <taxon>Ditrysia</taxon>
        <taxon>Papilionoidea</taxon>
        <taxon>Papilionidae</taxon>
        <taxon>Parnassiinae</taxon>
        <taxon>Parnassini</taxon>
        <taxon>Parnassius</taxon>
        <taxon>Driopa</taxon>
    </lineage>
</organism>
<dbReference type="GO" id="GO:0008270">
    <property type="term" value="F:zinc ion binding"/>
    <property type="evidence" value="ECO:0007669"/>
    <property type="project" value="UniProtKB-KW"/>
</dbReference>
<gene>
    <name evidence="5" type="ORF">PARMNEM_LOCUS1134</name>
</gene>
<dbReference type="Pfam" id="PF04500">
    <property type="entry name" value="FLYWCH"/>
    <property type="match status" value="1"/>
</dbReference>
<keyword evidence="1" id="KW-0479">Metal-binding</keyword>
<reference evidence="5 6" key="1">
    <citation type="submission" date="2023-11" db="EMBL/GenBank/DDBJ databases">
        <authorList>
            <person name="Hedman E."/>
            <person name="Englund M."/>
            <person name="Stromberg M."/>
            <person name="Nyberg Akerstrom W."/>
            <person name="Nylinder S."/>
            <person name="Jareborg N."/>
            <person name="Kallberg Y."/>
            <person name="Kronander E."/>
        </authorList>
    </citation>
    <scope>NUCLEOTIDE SEQUENCE [LARGE SCALE GENOMIC DNA]</scope>
</reference>
<proteinExistence type="predicted"/>
<evidence type="ECO:0000313" key="6">
    <source>
        <dbReference type="Proteomes" id="UP001314205"/>
    </source>
</evidence>
<dbReference type="InterPro" id="IPR007588">
    <property type="entry name" value="Znf_FLYWCH"/>
</dbReference>
<sequence length="66" mass="7825">MLIVQKYTFAQTTNDGRYWNCSKKLSNKCPAKLRFDSSGRLVHYELKHNHLPPQFYRDSCGKYVKL</sequence>
<feature type="domain" description="FLYWCH-type" evidence="4">
    <location>
        <begin position="6"/>
        <end position="50"/>
    </location>
</feature>
<dbReference type="Gene3D" id="2.20.25.240">
    <property type="match status" value="1"/>
</dbReference>
<dbReference type="AlphaFoldDB" id="A0AAV1K9V7"/>
<dbReference type="EMBL" id="CAVLGL010000002">
    <property type="protein sequence ID" value="CAK1579154.1"/>
    <property type="molecule type" value="Genomic_DNA"/>
</dbReference>
<protein>
    <recommendedName>
        <fullName evidence="4">FLYWCH-type domain-containing protein</fullName>
    </recommendedName>
</protein>
<keyword evidence="6" id="KW-1185">Reference proteome</keyword>
<accession>A0AAV1K9V7</accession>
<keyword evidence="2" id="KW-0863">Zinc-finger</keyword>
<comment type="caution">
    <text evidence="5">The sequence shown here is derived from an EMBL/GenBank/DDBJ whole genome shotgun (WGS) entry which is preliminary data.</text>
</comment>
<evidence type="ECO:0000256" key="1">
    <source>
        <dbReference type="ARBA" id="ARBA00022723"/>
    </source>
</evidence>
<evidence type="ECO:0000313" key="5">
    <source>
        <dbReference type="EMBL" id="CAK1579154.1"/>
    </source>
</evidence>
<dbReference type="Proteomes" id="UP001314205">
    <property type="component" value="Unassembled WGS sequence"/>
</dbReference>